<keyword evidence="4" id="KW-1185">Reference proteome</keyword>
<evidence type="ECO:0000313" key="3">
    <source>
        <dbReference type="EMBL" id="MCL6741551.1"/>
    </source>
</evidence>
<dbReference type="RefSeq" id="WP_249915932.1">
    <property type="nucleotide sequence ID" value="NZ_JAMGBB010000001.1"/>
</dbReference>
<sequence length="251" mass="27666">MKLLAFSLGLLVAGGPWSAHAQTPPATTQLGQAQDVSRATAAALARVVAPMELMVPAEVGQSRKVILALPTLDETARELETEFPGIYAALWAEIEPAMRRHLEAGLPSYWTALEQLYVSRLTENEAQAVMRFFQSQTGQKLIRTMYGSADATPMFADMIKNDNYAVDEKQMKAMTDAAKAKAVKEIGPEDHGDLWILMASIKLDKFQALGAETQKLTLDWVNKEDAEGDAELGKLMEESMKRYMAAHPPRQ</sequence>
<dbReference type="InterPro" id="IPR018637">
    <property type="entry name" value="DUF2059"/>
</dbReference>
<protein>
    <recommendedName>
        <fullName evidence="2">DUF2059 domain-containing protein</fullName>
    </recommendedName>
</protein>
<gene>
    <name evidence="3" type="ORF">LZ518_10440</name>
</gene>
<name>A0ABT0SAV8_9SPHN</name>
<accession>A0ABT0SAV8</accession>
<evidence type="ECO:0000313" key="4">
    <source>
        <dbReference type="Proteomes" id="UP001165383"/>
    </source>
</evidence>
<keyword evidence="1" id="KW-0732">Signal</keyword>
<dbReference type="Pfam" id="PF09832">
    <property type="entry name" value="DUF2059"/>
    <property type="match status" value="1"/>
</dbReference>
<evidence type="ECO:0000256" key="1">
    <source>
        <dbReference type="SAM" id="SignalP"/>
    </source>
</evidence>
<feature type="chain" id="PRO_5045287189" description="DUF2059 domain-containing protein" evidence="1">
    <location>
        <begin position="22"/>
        <end position="251"/>
    </location>
</feature>
<evidence type="ECO:0000259" key="2">
    <source>
        <dbReference type="Pfam" id="PF09832"/>
    </source>
</evidence>
<dbReference type="EMBL" id="JAMGBB010000001">
    <property type="protein sequence ID" value="MCL6741551.1"/>
    <property type="molecule type" value="Genomic_DNA"/>
</dbReference>
<comment type="caution">
    <text evidence="3">The sequence shown here is derived from an EMBL/GenBank/DDBJ whole genome shotgun (WGS) entry which is preliminary data.</text>
</comment>
<feature type="signal peptide" evidence="1">
    <location>
        <begin position="1"/>
        <end position="21"/>
    </location>
</feature>
<proteinExistence type="predicted"/>
<dbReference type="Proteomes" id="UP001165383">
    <property type="component" value="Unassembled WGS sequence"/>
</dbReference>
<feature type="domain" description="DUF2059" evidence="2">
    <location>
        <begin position="113"/>
        <end position="149"/>
    </location>
</feature>
<reference evidence="3" key="1">
    <citation type="submission" date="2022-05" db="EMBL/GenBank/DDBJ databases">
        <authorList>
            <person name="Jo J.-H."/>
            <person name="Im W.-T."/>
        </authorList>
    </citation>
    <scope>NUCLEOTIDE SEQUENCE</scope>
    <source>
        <strain evidence="3">RB56-2</strain>
    </source>
</reference>
<organism evidence="3 4">
    <name type="scientific">Sphingomonas brevis</name>
    <dbReference type="NCBI Taxonomy" id="2908206"/>
    <lineage>
        <taxon>Bacteria</taxon>
        <taxon>Pseudomonadati</taxon>
        <taxon>Pseudomonadota</taxon>
        <taxon>Alphaproteobacteria</taxon>
        <taxon>Sphingomonadales</taxon>
        <taxon>Sphingomonadaceae</taxon>
        <taxon>Sphingomonas</taxon>
    </lineage>
</organism>